<reference evidence="2" key="1">
    <citation type="submission" date="2016-06" db="UniProtKB">
        <authorList>
            <consortium name="WormBaseParasite"/>
        </authorList>
    </citation>
    <scope>IDENTIFICATION</scope>
</reference>
<dbReference type="AlphaFoldDB" id="A0A183B5K9"/>
<dbReference type="Pfam" id="PF08238">
    <property type="entry name" value="Sel1"/>
    <property type="match status" value="3"/>
</dbReference>
<evidence type="ECO:0000313" key="2">
    <source>
        <dbReference type="WBParaSite" id="ECPE_0001453401-mRNA-1"/>
    </source>
</evidence>
<dbReference type="SUPFAM" id="SSF81901">
    <property type="entry name" value="HCP-like"/>
    <property type="match status" value="2"/>
</dbReference>
<dbReference type="InterPro" id="IPR050767">
    <property type="entry name" value="Sel1_AlgK"/>
</dbReference>
<dbReference type="PANTHER" id="PTHR11102:SF147">
    <property type="entry name" value="SEL1L ADAPTOR SUBUNIT OF ERAD E3 UBIQUITIN LIGASE"/>
    <property type="match status" value="1"/>
</dbReference>
<dbReference type="PANTHER" id="PTHR11102">
    <property type="entry name" value="SEL-1-LIKE PROTEIN"/>
    <property type="match status" value="1"/>
</dbReference>
<dbReference type="WBParaSite" id="ECPE_0001453401-mRNA-1">
    <property type="protein sequence ID" value="ECPE_0001453401-mRNA-1"/>
    <property type="gene ID" value="ECPE_0001453401"/>
</dbReference>
<dbReference type="GO" id="GO:0036503">
    <property type="term" value="P:ERAD pathway"/>
    <property type="evidence" value="ECO:0007669"/>
    <property type="project" value="TreeGrafter"/>
</dbReference>
<dbReference type="InterPro" id="IPR006597">
    <property type="entry name" value="Sel1-like"/>
</dbReference>
<proteinExistence type="inferred from homology"/>
<name>A0A183B5K9_9TREM</name>
<evidence type="ECO:0000256" key="1">
    <source>
        <dbReference type="ARBA" id="ARBA00038101"/>
    </source>
</evidence>
<dbReference type="GO" id="GO:0005789">
    <property type="term" value="C:endoplasmic reticulum membrane"/>
    <property type="evidence" value="ECO:0007669"/>
    <property type="project" value="TreeGrafter"/>
</dbReference>
<protein>
    <submittedName>
        <fullName evidence="2">SEL1L2</fullName>
    </submittedName>
</protein>
<comment type="similarity">
    <text evidence="1">Belongs to the sel-1 family.</text>
</comment>
<dbReference type="InterPro" id="IPR011990">
    <property type="entry name" value="TPR-like_helical_dom_sf"/>
</dbReference>
<organism evidence="2">
    <name type="scientific">Echinostoma caproni</name>
    <dbReference type="NCBI Taxonomy" id="27848"/>
    <lineage>
        <taxon>Eukaryota</taxon>
        <taxon>Metazoa</taxon>
        <taxon>Spiralia</taxon>
        <taxon>Lophotrochozoa</taxon>
        <taxon>Platyhelminthes</taxon>
        <taxon>Trematoda</taxon>
        <taxon>Digenea</taxon>
        <taxon>Plagiorchiida</taxon>
        <taxon>Echinostomata</taxon>
        <taxon>Echinostomatoidea</taxon>
        <taxon>Echinostomatidae</taxon>
        <taxon>Echinostoma</taxon>
    </lineage>
</organism>
<sequence>LFYEAAELGHVAAREWVAMGTLMGWGFYQSLPKAHSDFVQLAQEGNPRGQFGLGFMHANGLFVNASVPHALVYLTFSALGGDELAEMTMGYRHWTGLGVQESCESALTYYYRVAKKVAKEVSDRAQAGGPTVLGPMVRRVRLLDEADSHGGLFGLFGGGFMADKKNDSAQVGLGQLYYHGRHGVERDYQKAFYYFTLAAENGNALAKAYLGEVRKTFIRLRCLKFPHIQNIFYINSCMNTYHLLTNPQQNVLKEPDSKQLLEFSPKKLRFDAHIYEVNQVYEDGTVTHQSDCVLGIPTDRSDNYCLIRTSVIQSGLNLPDASRAFAPRLLYSSSVQKRRFHSLSPMMPLSRSLSYSTTHRAKIALSLVHLLPPISDLSLHGVRPKSFTYSTSCAALYFLLYKV</sequence>
<dbReference type="Gene3D" id="1.25.40.10">
    <property type="entry name" value="Tetratricopeptide repeat domain"/>
    <property type="match status" value="2"/>
</dbReference>
<dbReference type="SMART" id="SM00671">
    <property type="entry name" value="SEL1"/>
    <property type="match status" value="3"/>
</dbReference>
<accession>A0A183B5K9</accession>